<evidence type="ECO:0000256" key="4">
    <source>
        <dbReference type="ARBA" id="ARBA00023157"/>
    </source>
</evidence>
<comment type="caution">
    <text evidence="6">The sequence shown here is derived from an EMBL/GenBank/DDBJ whole genome shotgun (WGS) entry which is preliminary data.</text>
</comment>
<dbReference type="GO" id="GO:0005615">
    <property type="term" value="C:extracellular space"/>
    <property type="evidence" value="ECO:0007669"/>
    <property type="project" value="TreeGrafter"/>
</dbReference>
<dbReference type="PANTHER" id="PTHR11245">
    <property type="entry name" value="STANNIOCALCIN"/>
    <property type="match status" value="1"/>
</dbReference>
<dbReference type="GO" id="GO:0006874">
    <property type="term" value="P:intracellular calcium ion homeostasis"/>
    <property type="evidence" value="ECO:0007669"/>
    <property type="project" value="TreeGrafter"/>
</dbReference>
<proteinExistence type="inferred from homology"/>
<protein>
    <submittedName>
        <fullName evidence="6">Uncharacterized protein</fullName>
    </submittedName>
</protein>
<evidence type="ECO:0000313" key="6">
    <source>
        <dbReference type="EMBL" id="KAK2172227.1"/>
    </source>
</evidence>
<feature type="region of interest" description="Disordered" evidence="5">
    <location>
        <begin position="18"/>
        <end position="37"/>
    </location>
</feature>
<dbReference type="InterPro" id="IPR025562">
    <property type="entry name" value="Tae4"/>
</dbReference>
<evidence type="ECO:0000256" key="5">
    <source>
        <dbReference type="SAM" id="MobiDB-lite"/>
    </source>
</evidence>
<accession>A0AAD9KJ23</accession>
<dbReference type="Pfam" id="PF03298">
    <property type="entry name" value="Stanniocalcin"/>
    <property type="match status" value="1"/>
</dbReference>
<comment type="similarity">
    <text evidence="1">Belongs to the stanniocalcin family.</text>
</comment>
<evidence type="ECO:0000256" key="2">
    <source>
        <dbReference type="ARBA" id="ARBA00011748"/>
    </source>
</evidence>
<dbReference type="EMBL" id="JAODUO010000980">
    <property type="protein sequence ID" value="KAK2172227.1"/>
    <property type="molecule type" value="Genomic_DNA"/>
</dbReference>
<sequence length="1760" mass="198315">MRAHARYAFRRILDWSNLEPPHRHKTPPTTPTPTLNNPKTLVNRRITVTKHSVDCFIELVKKLEKKDISADEVANYLRKLGYDDKYWSSMCGFGWFNEVTSLNVGETTRLMNMIQHKFHYQRGKKSSESGVALTRDGTVALGHVMAGIDCGGYNRDTSLSLAEWYGGAKFYTSTSSDLDNLFVSTISGDMGQTALAHYSDKTEYDLFGPKGKWDNPSCPRVYKTKSRDTRMTDAEALGDIDGFVLGYIVGKIKDKTMKLSDILSKYYQGDGIKVDGRKYSSANRAVTMGELVPEKELRAQSVAYAELHYKMHSDSYGAAKRSHLLLNVPVAVNMFFETYTRDFEVDCSARHVKRTDHRLGCSVTKHSVDCFIELVKKLEKKDISADEVANYLRKLGYDDKYWSSMCGFGRFNEVTSLNVGETTRLMNMIQHKFHFQRGKKSSESGVALTRDGTVALGHVMAGIDCGGYNRDTSLSLAEWYGGAKFYTSTSSDLDNLFVSTISGDMGQTALAHYSDKTEYDLFGPKGKWDNPSCPRVYKTKSRDTRMTDAEALGDIDGFVLGYIVGKIKDKTMKLSDILSKYYQRDGIKVDGRKYSSANRAVTMGELVPEKELRAQSVAYAELHYKMHSDSYGAAKRSHLLLNVPVAVNMFFETYTRDFEVDCSARHVKRTDHRLGCSVTKHSVDCFIELVKKLEKKDISADEVANYLRKLGYDDKYWSSMCGFGRFNEVTSLNVGETTRLMNMIQHKFHFQRGKKSSESGVALTRDGTVALGHVMAGIDCGGYNRDTSLSLAEWYGGAKFYTSTSSDLDNLFVSTISGDMGQTALAHYSDKTEYDLFGPKGKWDNPSCPRVYKTKSRDTRMTDAEALGDIDGFVLGYIVGKIKDKTMKLSDILSKYYQRDGIKVDGRKYSSANRAVTMGELVPEKELRAQSVAYAELHYKMHSDSYGAAKRSHLLLNVPVAVNMFFETYTRDFEVDCSARHVKRTGHRLGCSVTKHSVDCFIELVKKLEKKDISADEVANYLRKLGYDDKYWSWMCGFGWFNEVTSLNVGETTRLMNMIQHKFHYQRGKKSSESGVALTRDGTVALGHVMAGIDCGGYHRDTGITVAEWYGGATFFNSTSTHLDNLFVSTISGDIGQTALAYYSDETEYSLFGPKGKWDNPSCPRVYKTKSRDTRMTDAEALGDIDGFVLGSVIGKMKDKTMKLSVILSEYYQGDGIKVDGRKYSSANRAERFGELVSEKVLIAQSLAYAELHYKKHILSYGKASSGNDLRKKLAGNRKLNEAKTLAATDCLRVSYMLNQLDGHHIPKTQSQGAFIGTDNKVYIYDLTALKTYLTKTYRDKPPTAPSPAAFKGKRGIMMLNVTQSDGSAGSVGLWDGNKMHQIKDYTKTTSVRAVTFWKLRGCAYLADIGNCEFYICADNAVPCGDHGYALGYGYRYCNRFSEYYNKFTADGQMWVDKVRKCLMKAIRPYYKGMHTCAAIKRIAFESHVDCYVKSGFCDIVTDSHNWDARSSVYEFFDDFVLGEDRGAAWRQVWETSIYCSKAYEIDRLEKLVYQHRKLTSTKEEGTTQAETDVSPECTAYAAAGDCRFYRCFQQRFPCDVFGSSHVTDFEFPVCEDLDTQSLMFDSQGRQWTKATNKCLMQKLLPFYRRGSVACSGLRKVLFKDRIDCLVDCGFCGVTDSTHNRWAIDRGTDLASYPALLPDKAGLSVAGREYFYSELSSFRRLMGYANVACHAKGLKQHKTFYARVRTESGYRLMEQN</sequence>
<evidence type="ECO:0000256" key="1">
    <source>
        <dbReference type="ARBA" id="ARBA00008693"/>
    </source>
</evidence>
<name>A0AAD9KJ23_RIDPI</name>
<comment type="subunit">
    <text evidence="2">Homodimer; disulfide-linked.</text>
</comment>
<evidence type="ECO:0000313" key="7">
    <source>
        <dbReference type="Proteomes" id="UP001209878"/>
    </source>
</evidence>
<organism evidence="6 7">
    <name type="scientific">Ridgeia piscesae</name>
    <name type="common">Tubeworm</name>
    <dbReference type="NCBI Taxonomy" id="27915"/>
    <lineage>
        <taxon>Eukaryota</taxon>
        <taxon>Metazoa</taxon>
        <taxon>Spiralia</taxon>
        <taxon>Lophotrochozoa</taxon>
        <taxon>Annelida</taxon>
        <taxon>Polychaeta</taxon>
        <taxon>Sedentaria</taxon>
        <taxon>Canalipalpata</taxon>
        <taxon>Sabellida</taxon>
        <taxon>Siboglinidae</taxon>
        <taxon>Ridgeia</taxon>
    </lineage>
</organism>
<keyword evidence="4" id="KW-1015">Disulfide bond</keyword>
<gene>
    <name evidence="6" type="ORF">NP493_980g00052</name>
</gene>
<reference evidence="6" key="1">
    <citation type="journal article" date="2023" name="Mol. Biol. Evol.">
        <title>Third-Generation Sequencing Reveals the Adaptive Role of the Epigenome in Three Deep-Sea Polychaetes.</title>
        <authorList>
            <person name="Perez M."/>
            <person name="Aroh O."/>
            <person name="Sun Y."/>
            <person name="Lan Y."/>
            <person name="Juniper S.K."/>
            <person name="Young C.R."/>
            <person name="Angers B."/>
            <person name="Qian P.Y."/>
        </authorList>
    </citation>
    <scope>NUCLEOTIDE SEQUENCE</scope>
    <source>
        <strain evidence="6">R07B-5</strain>
    </source>
</reference>
<evidence type="ECO:0000256" key="3">
    <source>
        <dbReference type="ARBA" id="ARBA00022702"/>
    </source>
</evidence>
<dbReference type="Gene3D" id="3.90.1720.70">
    <property type="match status" value="1"/>
</dbReference>
<dbReference type="PANTHER" id="PTHR11245:SF6">
    <property type="entry name" value="DUF19 DOMAIN-CONTAINING PROTEIN"/>
    <property type="match status" value="1"/>
</dbReference>
<dbReference type="Proteomes" id="UP001209878">
    <property type="component" value="Unassembled WGS sequence"/>
</dbReference>
<keyword evidence="3" id="KW-0372">Hormone</keyword>
<dbReference type="GO" id="GO:0005179">
    <property type="term" value="F:hormone activity"/>
    <property type="evidence" value="ECO:0007669"/>
    <property type="project" value="UniProtKB-KW"/>
</dbReference>
<dbReference type="Pfam" id="PF14113">
    <property type="entry name" value="Tae4"/>
    <property type="match status" value="1"/>
</dbReference>
<keyword evidence="7" id="KW-1185">Reference proteome</keyword>
<dbReference type="InterPro" id="IPR004978">
    <property type="entry name" value="Stanniocalcin"/>
</dbReference>